<dbReference type="PIRSF" id="PIRSF002741">
    <property type="entry name" value="MppA"/>
    <property type="match status" value="1"/>
</dbReference>
<comment type="similarity">
    <text evidence="2">Belongs to the bacterial solute-binding protein 5 family.</text>
</comment>
<dbReference type="EMBL" id="VAUP01000015">
    <property type="protein sequence ID" value="TLX43754.1"/>
    <property type="molecule type" value="Genomic_DNA"/>
</dbReference>
<comment type="subcellular location">
    <subcellularLocation>
        <location evidence="1">Periplasm</location>
    </subcellularLocation>
</comment>
<dbReference type="PANTHER" id="PTHR30290">
    <property type="entry name" value="PERIPLASMIC BINDING COMPONENT OF ABC TRANSPORTER"/>
    <property type="match status" value="1"/>
</dbReference>
<dbReference type="Proteomes" id="UP000305131">
    <property type="component" value="Unassembled WGS sequence"/>
</dbReference>
<feature type="signal peptide" evidence="4">
    <location>
        <begin position="1"/>
        <end position="24"/>
    </location>
</feature>
<evidence type="ECO:0000256" key="4">
    <source>
        <dbReference type="SAM" id="SignalP"/>
    </source>
</evidence>
<dbReference type="CDD" id="cd08517">
    <property type="entry name" value="PBP2_NikA_DppA_OppA_like_13"/>
    <property type="match status" value="1"/>
</dbReference>
<gene>
    <name evidence="6" type="ORF">FBQ73_06510</name>
</gene>
<organism evidence="6 7">
    <name type="scientific">Xanthobacter autotrophicus</name>
    <dbReference type="NCBI Taxonomy" id="280"/>
    <lineage>
        <taxon>Bacteria</taxon>
        <taxon>Pseudomonadati</taxon>
        <taxon>Pseudomonadota</taxon>
        <taxon>Alphaproteobacteria</taxon>
        <taxon>Hyphomicrobiales</taxon>
        <taxon>Xanthobacteraceae</taxon>
        <taxon>Xanthobacter</taxon>
    </lineage>
</organism>
<evidence type="ECO:0000259" key="5">
    <source>
        <dbReference type="Pfam" id="PF00496"/>
    </source>
</evidence>
<dbReference type="OrthoDB" id="9803988at2"/>
<dbReference type="Gene3D" id="3.10.105.10">
    <property type="entry name" value="Dipeptide-binding Protein, Domain 3"/>
    <property type="match status" value="1"/>
</dbReference>
<dbReference type="PROSITE" id="PS01040">
    <property type="entry name" value="SBP_BACTERIAL_5"/>
    <property type="match status" value="1"/>
</dbReference>
<evidence type="ECO:0000256" key="2">
    <source>
        <dbReference type="ARBA" id="ARBA00005695"/>
    </source>
</evidence>
<sequence>MVHIGLWKAVAGAAVALVVSAGLAAAQDARDASAPPKAGGTLTAIIQPEPVILTAALNTAAPTGIVTGSIFDGLVDYDANLKAVPALAESWETSKDGLTFTLHLRDGVKWHDGKPFTSADVKWTLEEVWKKIHPRNQAIFAKVTSVDAPDDRTVVLHLSQPSVAILSSLNSNGAQVLPKHLYEGTDILNNPYNNKPVGTGPFVFKEWSRGNYIVLERNPEYWDKGKPYLDRVVFRVIPDAAARSAALEKGEVQWGVLSPVPLKDAERLAKLPNLRVSTEGYEWLSPWLFADFNVERGPLKDVKVRQALAQAIDRNAISKVVWFGFAKPATSPIPSTLAAFHDAGGIAYDYDPKKAEALLDAAGYKRGPDGARFTLDIDYIPYGDDYKRTAEYLKQALKRVGVEANVRSQDTAAFTRRVYGDRDFDISITWFAAFSDPQVGVNRAYWSGSIGKNIPWTNGSGYRNDKVDALISATQGEGDPEKRIQLFKDLQKTVLTDLPTLPLVELKFFTVEAANLKHPKASGDQVYGSFRDFWIDDGKPTEAKADTPKSN</sequence>
<feature type="chain" id="PRO_5025384224" evidence="4">
    <location>
        <begin position="25"/>
        <end position="551"/>
    </location>
</feature>
<evidence type="ECO:0000313" key="6">
    <source>
        <dbReference type="EMBL" id="TLX43754.1"/>
    </source>
</evidence>
<feature type="domain" description="Solute-binding protein family 5" evidence="5">
    <location>
        <begin position="83"/>
        <end position="445"/>
    </location>
</feature>
<name>A0A6C1KL28_XANAU</name>
<evidence type="ECO:0000256" key="3">
    <source>
        <dbReference type="ARBA" id="ARBA00022729"/>
    </source>
</evidence>
<dbReference type="GO" id="GO:0043190">
    <property type="term" value="C:ATP-binding cassette (ABC) transporter complex"/>
    <property type="evidence" value="ECO:0007669"/>
    <property type="project" value="InterPro"/>
</dbReference>
<dbReference type="Pfam" id="PF00496">
    <property type="entry name" value="SBP_bac_5"/>
    <property type="match status" value="1"/>
</dbReference>
<dbReference type="RefSeq" id="WP_138398663.1">
    <property type="nucleotide sequence ID" value="NZ_JBAFVI010000001.1"/>
</dbReference>
<dbReference type="Gene3D" id="3.40.190.10">
    <property type="entry name" value="Periplasmic binding protein-like II"/>
    <property type="match status" value="1"/>
</dbReference>
<keyword evidence="3 4" id="KW-0732">Signal</keyword>
<dbReference type="SUPFAM" id="SSF53850">
    <property type="entry name" value="Periplasmic binding protein-like II"/>
    <property type="match status" value="1"/>
</dbReference>
<protein>
    <submittedName>
        <fullName evidence="6">ABC transporter substrate-binding protein</fullName>
    </submittedName>
</protein>
<dbReference type="GO" id="GO:0015833">
    <property type="term" value="P:peptide transport"/>
    <property type="evidence" value="ECO:0007669"/>
    <property type="project" value="TreeGrafter"/>
</dbReference>
<dbReference type="AlphaFoldDB" id="A0A6C1KL28"/>
<reference evidence="6 7" key="1">
    <citation type="submission" date="2019-05" db="EMBL/GenBank/DDBJ databases">
        <authorList>
            <person name="Zhou X."/>
        </authorList>
    </citation>
    <scope>NUCLEOTIDE SEQUENCE [LARGE SCALE GENOMIC DNA]</scope>
    <source>
        <strain evidence="6 7">DSM 432</strain>
    </source>
</reference>
<dbReference type="GO" id="GO:1904680">
    <property type="term" value="F:peptide transmembrane transporter activity"/>
    <property type="evidence" value="ECO:0007669"/>
    <property type="project" value="TreeGrafter"/>
</dbReference>
<dbReference type="InterPro" id="IPR000914">
    <property type="entry name" value="SBP_5_dom"/>
</dbReference>
<evidence type="ECO:0000313" key="7">
    <source>
        <dbReference type="Proteomes" id="UP000305131"/>
    </source>
</evidence>
<evidence type="ECO:0000256" key="1">
    <source>
        <dbReference type="ARBA" id="ARBA00004418"/>
    </source>
</evidence>
<accession>A0A6C1KL28</accession>
<dbReference type="InterPro" id="IPR023765">
    <property type="entry name" value="SBP_5_CS"/>
</dbReference>
<comment type="caution">
    <text evidence="6">The sequence shown here is derived from an EMBL/GenBank/DDBJ whole genome shotgun (WGS) entry which is preliminary data.</text>
</comment>
<dbReference type="InterPro" id="IPR030678">
    <property type="entry name" value="Peptide/Ni-bd"/>
</dbReference>
<dbReference type="InterPro" id="IPR039424">
    <property type="entry name" value="SBP_5"/>
</dbReference>
<dbReference type="PANTHER" id="PTHR30290:SF38">
    <property type="entry name" value="D,D-DIPEPTIDE-BINDING PERIPLASMIC PROTEIN DDPA-RELATED"/>
    <property type="match status" value="1"/>
</dbReference>
<proteinExistence type="inferred from homology"/>
<dbReference type="GO" id="GO:0030288">
    <property type="term" value="C:outer membrane-bounded periplasmic space"/>
    <property type="evidence" value="ECO:0007669"/>
    <property type="project" value="UniProtKB-ARBA"/>
</dbReference>